<evidence type="ECO:0000256" key="1">
    <source>
        <dbReference type="SAM" id="MobiDB-lite"/>
    </source>
</evidence>
<feature type="compositionally biased region" description="Low complexity" evidence="1">
    <location>
        <begin position="452"/>
        <end position="462"/>
    </location>
</feature>
<dbReference type="Gene3D" id="2.170.270.10">
    <property type="entry name" value="SET domain"/>
    <property type="match status" value="1"/>
</dbReference>
<comment type="caution">
    <text evidence="3">The sequence shown here is derived from an EMBL/GenBank/DDBJ whole genome shotgun (WGS) entry which is preliminary data.</text>
</comment>
<dbReference type="InterPro" id="IPR046341">
    <property type="entry name" value="SET_dom_sf"/>
</dbReference>
<accession>A0AAJ0GGH3</accession>
<evidence type="ECO:0000313" key="3">
    <source>
        <dbReference type="EMBL" id="KAK3057063.1"/>
    </source>
</evidence>
<dbReference type="CDD" id="cd20071">
    <property type="entry name" value="SET_SMYD"/>
    <property type="match status" value="1"/>
</dbReference>
<dbReference type="PROSITE" id="PS50280">
    <property type="entry name" value="SET"/>
    <property type="match status" value="1"/>
</dbReference>
<name>A0AAJ0GGH3_9PEZI</name>
<dbReference type="AlphaFoldDB" id="A0AAJ0GGH3"/>
<evidence type="ECO:0000259" key="2">
    <source>
        <dbReference type="PROSITE" id="PS50280"/>
    </source>
</evidence>
<protein>
    <submittedName>
        <fullName evidence="3">Histone-lysine N-methyltransferase set-6</fullName>
    </submittedName>
</protein>
<dbReference type="PANTHER" id="PTHR12197">
    <property type="entry name" value="HISTONE-LYSINE N-METHYLTRANSFERASE SMYD"/>
    <property type="match status" value="1"/>
</dbReference>
<feature type="region of interest" description="Disordered" evidence="1">
    <location>
        <begin position="335"/>
        <end position="387"/>
    </location>
</feature>
<feature type="compositionally biased region" description="Polar residues" evidence="1">
    <location>
        <begin position="463"/>
        <end position="486"/>
    </location>
</feature>
<keyword evidence="4" id="KW-1185">Reference proteome</keyword>
<dbReference type="InterPro" id="IPR001214">
    <property type="entry name" value="SET_dom"/>
</dbReference>
<dbReference type="EMBL" id="JAWDJX010000004">
    <property type="protein sequence ID" value="KAK3057063.1"/>
    <property type="molecule type" value="Genomic_DNA"/>
</dbReference>
<feature type="region of interest" description="Disordered" evidence="1">
    <location>
        <begin position="436"/>
        <end position="487"/>
    </location>
</feature>
<evidence type="ECO:0000313" key="4">
    <source>
        <dbReference type="Proteomes" id="UP001271007"/>
    </source>
</evidence>
<proteinExistence type="predicted"/>
<organism evidence="3 4">
    <name type="scientific">Extremus antarcticus</name>
    <dbReference type="NCBI Taxonomy" id="702011"/>
    <lineage>
        <taxon>Eukaryota</taxon>
        <taxon>Fungi</taxon>
        <taxon>Dikarya</taxon>
        <taxon>Ascomycota</taxon>
        <taxon>Pezizomycotina</taxon>
        <taxon>Dothideomycetes</taxon>
        <taxon>Dothideomycetidae</taxon>
        <taxon>Mycosphaerellales</taxon>
        <taxon>Extremaceae</taxon>
        <taxon>Extremus</taxon>
    </lineage>
</organism>
<feature type="domain" description="SET" evidence="2">
    <location>
        <begin position="1"/>
        <end position="304"/>
    </location>
</feature>
<sequence length="595" mass="66824">MSPRDSDLFVVTQIEHAGRGIVANHAMPANTIVYESNSPAAHVVFWEYRKEVCAQCFLYDRGRKLPVRLNSVGKAFCSNQCLESWKTEQGASGLETWEQLHQFVQMKAKCITNNHSLPSLTPKPAADEIKSCWDKVEETAAFLLQKRTSTKKNMANHAWSLVVDPDILGFLLAGSVFYHRYPQRYHSDVLELAMDSSPYRSTQELQAYCNSYLQLTAVAPLELLPNITASACQSLISAASHNSFGIRAGSEDGDEYLGYGLYPGASYFNHSCRPNIGKKRVGATWDFRTLKDIAVDEQCCITYLGGDEEDMTLTERRSRLKLYWGFEQQLLPRDRIDAKHSHTPPATPTAPDRDTFTSTQTSVSDRTKRLPPNPDHQDNTQILSSKRLSPPFISTLTAVTMNPTNPLFTKYTFGSMHMEDLFEMWRGRESPVTIVANQPPTAQPTPEPEVESPPASSSQPSSRYTVSSPSETLNADSPSSKTSDYPNKNKPVYLVFQHSQSASNSALLPVSNVVGVYNSREHAMVRLHSLKREEKPVVKGERPFLAFRAEEEVPKRPRMNFWCTSEGEVGDECGYRYTTPGGEEFVVWIEEHEVK</sequence>
<dbReference type="GO" id="GO:0005634">
    <property type="term" value="C:nucleus"/>
    <property type="evidence" value="ECO:0007669"/>
    <property type="project" value="TreeGrafter"/>
</dbReference>
<gene>
    <name evidence="3" type="primary">SET6</name>
    <name evidence="3" type="ORF">LTR09_002101</name>
</gene>
<dbReference type="SUPFAM" id="SSF82199">
    <property type="entry name" value="SET domain"/>
    <property type="match status" value="1"/>
</dbReference>
<dbReference type="Proteomes" id="UP001271007">
    <property type="component" value="Unassembled WGS sequence"/>
</dbReference>
<dbReference type="PANTHER" id="PTHR12197:SF294">
    <property type="entry name" value="POTENTIAL PROTEIN LYSINE METHYLTRANSFERASE SET6"/>
    <property type="match status" value="1"/>
</dbReference>
<dbReference type="Pfam" id="PF00856">
    <property type="entry name" value="SET"/>
    <property type="match status" value="1"/>
</dbReference>
<reference evidence="3" key="1">
    <citation type="submission" date="2023-04" db="EMBL/GenBank/DDBJ databases">
        <title>Black Yeasts Isolated from many extreme environments.</title>
        <authorList>
            <person name="Coleine C."/>
            <person name="Stajich J.E."/>
            <person name="Selbmann L."/>
        </authorList>
    </citation>
    <scope>NUCLEOTIDE SEQUENCE</scope>
    <source>
        <strain evidence="3">CCFEE 5312</strain>
    </source>
</reference>
<dbReference type="InterPro" id="IPR050869">
    <property type="entry name" value="H3K4_H4K5_MeTrfase"/>
</dbReference>